<feature type="transmembrane region" description="Helical" evidence="7">
    <location>
        <begin position="227"/>
        <end position="245"/>
    </location>
</feature>
<dbReference type="InterPro" id="IPR020846">
    <property type="entry name" value="MFS_dom"/>
</dbReference>
<feature type="transmembrane region" description="Helical" evidence="7">
    <location>
        <begin position="203"/>
        <end position="221"/>
    </location>
</feature>
<accession>D3E094</accession>
<sequence>MNETKKQVSWMPLILVAFASFIIALDATFMNVSISPLVIDLNTDVGTIQTIISFYTLITASLMLISSKMQDVFGKKKIFLTGALVYGLGAFIASISQNAIMLFIGWSLLEGIGGALMTPATISIISGTYDGQMRTTALAISSAIVGIAAAIGPLFGGVVTTFLSWRYGFVFELLIILIIFIFRKRIPNFASTASKKDLDITGSLLSAIGLILLVLGVLMISGKTIGLSIGLIIASIIVLIGFGLFEKRRKANGKMPLFDVSLLKDRNLSRGTLIRLITAIAMGGSLFSISIYLQTVLKLSAFNTGIVLLPLTFGMLIFSIMAPKFAIRLSHKYAMIIGFSIAIVGCLLLSYQFTLTTRFIDLLPGMFIYGAGLGFPMALSVDTALINTPPESQSSASGFVSTGQSLGMSMGTAIIGIILIVGAVGGMHDAINTYAPDKVTNQEFHDNVQGYFEKLGNVNTTELKHENSLKEKIVSKVVQDAMRLVMYVTALLLAIGGALTFTLKKQKIKG</sequence>
<feature type="transmembrane region" description="Helical" evidence="7">
    <location>
        <begin position="273"/>
        <end position="293"/>
    </location>
</feature>
<keyword evidence="5 7" id="KW-1133">Transmembrane helix</keyword>
<dbReference type="Pfam" id="PF07690">
    <property type="entry name" value="MFS_1"/>
    <property type="match status" value="1"/>
</dbReference>
<reference evidence="9 10" key="1">
    <citation type="journal article" date="2010" name="PLoS ONE">
        <title>The genome sequence of the rumen methanogen Methanobrevibacter ruminantium reveals new possibilities for controlling ruminant methane emissions.</title>
        <authorList>
            <person name="Leahy S.C."/>
            <person name="Kelly W.J."/>
            <person name="Altermann E."/>
            <person name="Ronimus R.S."/>
            <person name="Yeoman C.J."/>
            <person name="Pacheco D.M."/>
            <person name="Li D."/>
            <person name="Kong Z."/>
            <person name="McTavish S."/>
            <person name="Sang C."/>
            <person name="Lambie S.C."/>
            <person name="Janssen P.H."/>
            <person name="Dey D."/>
            <person name="Attwood G.T."/>
        </authorList>
    </citation>
    <scope>NUCLEOTIDE SEQUENCE [LARGE SCALE GENOMIC DNA]</scope>
    <source>
        <strain evidence="10">ATCC 35063 / DSM 1093 / JCM 13430 / OCM 146 / M1</strain>
    </source>
</reference>
<feature type="transmembrane region" description="Helical" evidence="7">
    <location>
        <begin position="78"/>
        <end position="97"/>
    </location>
</feature>
<dbReference type="Gene3D" id="1.20.1720.10">
    <property type="entry name" value="Multidrug resistance protein D"/>
    <property type="match status" value="1"/>
</dbReference>
<evidence type="ECO:0000256" key="4">
    <source>
        <dbReference type="ARBA" id="ARBA00022692"/>
    </source>
</evidence>
<evidence type="ECO:0000256" key="2">
    <source>
        <dbReference type="ARBA" id="ARBA00022448"/>
    </source>
</evidence>
<dbReference type="PANTHER" id="PTHR42718">
    <property type="entry name" value="MAJOR FACILITATOR SUPERFAMILY MULTIDRUG TRANSPORTER MFSC"/>
    <property type="match status" value="1"/>
</dbReference>
<dbReference type="PRINTS" id="PR01036">
    <property type="entry name" value="TCRTETB"/>
</dbReference>
<dbReference type="SUPFAM" id="SSF103473">
    <property type="entry name" value="MFS general substrate transporter"/>
    <property type="match status" value="1"/>
</dbReference>
<dbReference type="PATRIC" id="fig|634498.28.peg.1969"/>
<feature type="transmembrane region" description="Helical" evidence="7">
    <location>
        <begin position="165"/>
        <end position="182"/>
    </location>
</feature>
<evidence type="ECO:0000256" key="3">
    <source>
        <dbReference type="ARBA" id="ARBA00022475"/>
    </source>
</evidence>
<dbReference type="Gene3D" id="1.20.1250.20">
    <property type="entry name" value="MFS general substrate transporter like domains"/>
    <property type="match status" value="1"/>
</dbReference>
<dbReference type="HOGENOM" id="CLU_000960_28_2_2"/>
<dbReference type="GO" id="GO:0005886">
    <property type="term" value="C:plasma membrane"/>
    <property type="evidence" value="ECO:0007669"/>
    <property type="project" value="UniProtKB-SubCell"/>
</dbReference>
<name>D3E094_METRM</name>
<evidence type="ECO:0000313" key="10">
    <source>
        <dbReference type="Proteomes" id="UP000008680"/>
    </source>
</evidence>
<evidence type="ECO:0000313" key="9">
    <source>
        <dbReference type="EMBL" id="ADC47818.1"/>
    </source>
</evidence>
<feature type="transmembrane region" description="Helical" evidence="7">
    <location>
        <begin position="333"/>
        <end position="354"/>
    </location>
</feature>
<feature type="domain" description="Major facilitator superfamily (MFS) profile" evidence="8">
    <location>
        <begin position="12"/>
        <end position="508"/>
    </location>
</feature>
<feature type="transmembrane region" description="Helical" evidence="7">
    <location>
        <begin position="46"/>
        <end position="66"/>
    </location>
</feature>
<dbReference type="OrthoDB" id="117970at2157"/>
<keyword evidence="10" id="KW-1185">Reference proteome</keyword>
<feature type="transmembrane region" description="Helical" evidence="7">
    <location>
        <begin position="299"/>
        <end position="321"/>
    </location>
</feature>
<keyword evidence="3" id="KW-1003">Cell membrane</keyword>
<comment type="subcellular location">
    <subcellularLocation>
        <location evidence="1">Cell membrane</location>
        <topology evidence="1">Multi-pass membrane protein</topology>
    </subcellularLocation>
</comment>
<evidence type="ECO:0000256" key="1">
    <source>
        <dbReference type="ARBA" id="ARBA00004651"/>
    </source>
</evidence>
<gene>
    <name evidence="9" type="ordered locus">mru_1968</name>
</gene>
<dbReference type="InterPro" id="IPR036259">
    <property type="entry name" value="MFS_trans_sf"/>
</dbReference>
<dbReference type="InterPro" id="IPR011701">
    <property type="entry name" value="MFS"/>
</dbReference>
<evidence type="ECO:0000259" key="8">
    <source>
        <dbReference type="PROSITE" id="PS50850"/>
    </source>
</evidence>
<dbReference type="PANTHER" id="PTHR42718:SF46">
    <property type="entry name" value="BLR6921 PROTEIN"/>
    <property type="match status" value="1"/>
</dbReference>
<keyword evidence="2" id="KW-0813">Transport</keyword>
<feature type="transmembrane region" description="Helical" evidence="7">
    <location>
        <begin position="103"/>
        <end position="125"/>
    </location>
</feature>
<feature type="transmembrane region" description="Helical" evidence="7">
    <location>
        <begin position="137"/>
        <end position="159"/>
    </location>
</feature>
<evidence type="ECO:0000256" key="7">
    <source>
        <dbReference type="SAM" id="Phobius"/>
    </source>
</evidence>
<evidence type="ECO:0000256" key="5">
    <source>
        <dbReference type="ARBA" id="ARBA00022989"/>
    </source>
</evidence>
<dbReference type="Proteomes" id="UP000008680">
    <property type="component" value="Chromosome"/>
</dbReference>
<feature type="transmembrane region" description="Helical" evidence="7">
    <location>
        <begin position="484"/>
        <end position="503"/>
    </location>
</feature>
<organism evidence="9 10">
    <name type="scientific">Methanobrevibacter ruminantium (strain ATCC 35063 / DSM 1093 / JCM 13430 / OCM 146 / M1)</name>
    <name type="common">Methanobacterium ruminantium</name>
    <dbReference type="NCBI Taxonomy" id="634498"/>
    <lineage>
        <taxon>Archaea</taxon>
        <taxon>Methanobacteriati</taxon>
        <taxon>Methanobacteriota</taxon>
        <taxon>Methanomada group</taxon>
        <taxon>Methanobacteria</taxon>
        <taxon>Methanobacteriales</taxon>
        <taxon>Methanobacteriaceae</taxon>
        <taxon>Methanobrevibacter</taxon>
    </lineage>
</organism>
<dbReference type="eggNOG" id="arCOG00142">
    <property type="taxonomic scope" value="Archaea"/>
</dbReference>
<dbReference type="GO" id="GO:0022857">
    <property type="term" value="F:transmembrane transporter activity"/>
    <property type="evidence" value="ECO:0007669"/>
    <property type="project" value="InterPro"/>
</dbReference>
<feature type="transmembrane region" description="Helical" evidence="7">
    <location>
        <begin position="12"/>
        <end position="34"/>
    </location>
</feature>
<feature type="transmembrane region" description="Helical" evidence="7">
    <location>
        <begin position="366"/>
        <end position="385"/>
    </location>
</feature>
<protein>
    <submittedName>
        <fullName evidence="9">MFS transporter</fullName>
    </submittedName>
</protein>
<dbReference type="AlphaFoldDB" id="D3E094"/>
<feature type="transmembrane region" description="Helical" evidence="7">
    <location>
        <begin position="406"/>
        <end position="427"/>
    </location>
</feature>
<dbReference type="PROSITE" id="PS50850">
    <property type="entry name" value="MFS"/>
    <property type="match status" value="1"/>
</dbReference>
<dbReference type="CDD" id="cd17321">
    <property type="entry name" value="MFS_MMR_MDR_like"/>
    <property type="match status" value="1"/>
</dbReference>
<dbReference type="EMBL" id="CP001719">
    <property type="protein sequence ID" value="ADC47818.1"/>
    <property type="molecule type" value="Genomic_DNA"/>
</dbReference>
<evidence type="ECO:0000256" key="6">
    <source>
        <dbReference type="ARBA" id="ARBA00023136"/>
    </source>
</evidence>
<dbReference type="KEGG" id="mru:mru_1968"/>
<keyword evidence="6 7" id="KW-0472">Membrane</keyword>
<proteinExistence type="predicted"/>
<keyword evidence="4 7" id="KW-0812">Transmembrane</keyword>